<keyword evidence="10" id="KW-1185">Reference proteome</keyword>
<keyword evidence="7" id="KW-0675">Receptor</keyword>
<feature type="transmembrane region" description="Helical" evidence="8">
    <location>
        <begin position="311"/>
        <end position="331"/>
    </location>
</feature>
<evidence type="ECO:0000256" key="5">
    <source>
        <dbReference type="ARBA" id="ARBA00022989"/>
    </source>
</evidence>
<evidence type="ECO:0000256" key="7">
    <source>
        <dbReference type="ARBA" id="ARBA00023170"/>
    </source>
</evidence>
<dbReference type="EMBL" id="VSWD01000012">
    <property type="protein sequence ID" value="KAK3085734.1"/>
    <property type="molecule type" value="Genomic_DNA"/>
</dbReference>
<proteinExistence type="predicted"/>
<dbReference type="AlphaFoldDB" id="A0AA88XQS4"/>
<dbReference type="Pfam" id="PF14752">
    <property type="entry name" value="RBP_receptor"/>
    <property type="match status" value="2"/>
</dbReference>
<name>A0AA88XQS4_PINIB</name>
<dbReference type="GO" id="GO:0071939">
    <property type="term" value="P:vitamin A import into cell"/>
    <property type="evidence" value="ECO:0007669"/>
    <property type="project" value="TreeGrafter"/>
</dbReference>
<comment type="subcellular location">
    <subcellularLocation>
        <location evidence="1">Cell membrane</location>
        <topology evidence="1">Multi-pass membrane protein</topology>
    </subcellularLocation>
</comment>
<feature type="transmembrane region" description="Helical" evidence="8">
    <location>
        <begin position="170"/>
        <end position="191"/>
    </location>
</feature>
<evidence type="ECO:0000256" key="2">
    <source>
        <dbReference type="ARBA" id="ARBA00022448"/>
    </source>
</evidence>
<evidence type="ECO:0000313" key="9">
    <source>
        <dbReference type="EMBL" id="KAK3085734.1"/>
    </source>
</evidence>
<accession>A0AA88XQS4</accession>
<feature type="transmembrane region" description="Helical" evidence="8">
    <location>
        <begin position="138"/>
        <end position="158"/>
    </location>
</feature>
<dbReference type="GO" id="GO:0034632">
    <property type="term" value="F:retinol transmembrane transporter activity"/>
    <property type="evidence" value="ECO:0007669"/>
    <property type="project" value="InterPro"/>
</dbReference>
<evidence type="ECO:0000256" key="8">
    <source>
        <dbReference type="SAM" id="Phobius"/>
    </source>
</evidence>
<keyword evidence="6 8" id="KW-0472">Membrane</keyword>
<reference evidence="9" key="1">
    <citation type="submission" date="2019-08" db="EMBL/GenBank/DDBJ databases">
        <title>The improved chromosome-level genome for the pearl oyster Pinctada fucata martensii using PacBio sequencing and Hi-C.</title>
        <authorList>
            <person name="Zheng Z."/>
        </authorList>
    </citation>
    <scope>NUCLEOTIDE SEQUENCE</scope>
    <source>
        <strain evidence="9">ZZ-2019</strain>
        <tissue evidence="9">Adductor muscle</tissue>
    </source>
</reference>
<keyword evidence="2" id="KW-0813">Transport</keyword>
<sequence length="562" mass="63102">MTGVPDSCGVVDAILHSGVGMFRCGNVDAILHSGVGVFRCGVIDAILHSGVGVFRCGVIDAILHSRVGVADNQTDTTSPCTVIDDYLQHYYGLSIFALLVVILLSWFEKRKSFARNVCFGRPGCLTPVNLLDGDEDPFAYAAAFGSTASTVFSLFTNQSDMYQKVNYNPWLIPLVVMELTIELGLQVYPLFTCIQYRWSLAMSSVGFMYSAILLSLNIVNLKFCSELEYDIPLQLPVLLCLGFLCIKFAFNFITTTVRFVKIRQGRQWLVLFKFLGDDIRLILKEVIQGSIDNNSTDTATVERLADVIEGYIMNCIVLTVVGILLSYGLILPVMKKAPDYFLNPVRALLPSIVITQGTIFILYFISLWFLQKTDISQSKLSFKRVLAITNRRAFQNLSYFLFFFYIPLGLVKSVSRNLFSFLCGLAFLGRLDRCIFVPGLENLDYGYLSYISFLKVEISHCSPVVVAFCNILYTEMRSKFIKGNSASDRSELLPTSETMDDDSDIISFCESEARKRWFKCYTLVKNPDICSTSKRYIQKNDKKIGGLLKSRDCNNSLYGTIA</sequence>
<feature type="transmembrane region" description="Helical" evidence="8">
    <location>
        <begin position="198"/>
        <end position="219"/>
    </location>
</feature>
<dbReference type="PANTHER" id="PTHR21444:SF15">
    <property type="entry name" value="RECEPTOR FOR RETINOL UPTAKE STRA6"/>
    <property type="match status" value="1"/>
</dbReference>
<dbReference type="Proteomes" id="UP001186944">
    <property type="component" value="Unassembled WGS sequence"/>
</dbReference>
<evidence type="ECO:0000313" key="10">
    <source>
        <dbReference type="Proteomes" id="UP001186944"/>
    </source>
</evidence>
<evidence type="ECO:0000256" key="6">
    <source>
        <dbReference type="ARBA" id="ARBA00023136"/>
    </source>
</evidence>
<dbReference type="GO" id="GO:0038023">
    <property type="term" value="F:signaling receptor activity"/>
    <property type="evidence" value="ECO:0007669"/>
    <property type="project" value="InterPro"/>
</dbReference>
<gene>
    <name evidence="9" type="ORF">FSP39_007963</name>
</gene>
<evidence type="ECO:0000256" key="3">
    <source>
        <dbReference type="ARBA" id="ARBA00022475"/>
    </source>
</evidence>
<comment type="caution">
    <text evidence="9">The sequence shown here is derived from an EMBL/GenBank/DDBJ whole genome shotgun (WGS) entry which is preliminary data.</text>
</comment>
<protein>
    <submittedName>
        <fullName evidence="9">Uncharacterized protein</fullName>
    </submittedName>
</protein>
<dbReference type="PANTHER" id="PTHR21444">
    <property type="entry name" value="COILED-COIL DOMAIN-CONTAINING PROTEIN 180"/>
    <property type="match status" value="1"/>
</dbReference>
<dbReference type="GO" id="GO:0005886">
    <property type="term" value="C:plasma membrane"/>
    <property type="evidence" value="ECO:0007669"/>
    <property type="project" value="UniProtKB-SubCell"/>
</dbReference>
<keyword evidence="3" id="KW-1003">Cell membrane</keyword>
<dbReference type="InterPro" id="IPR026612">
    <property type="entry name" value="STRA6-like"/>
</dbReference>
<feature type="transmembrane region" description="Helical" evidence="8">
    <location>
        <begin position="89"/>
        <end position="107"/>
    </location>
</feature>
<feature type="transmembrane region" description="Helical" evidence="8">
    <location>
        <begin position="351"/>
        <end position="370"/>
    </location>
</feature>
<evidence type="ECO:0000256" key="4">
    <source>
        <dbReference type="ARBA" id="ARBA00022692"/>
    </source>
</evidence>
<feature type="transmembrane region" description="Helical" evidence="8">
    <location>
        <begin position="399"/>
        <end position="427"/>
    </location>
</feature>
<feature type="transmembrane region" description="Helical" evidence="8">
    <location>
        <begin position="231"/>
        <end position="253"/>
    </location>
</feature>
<evidence type="ECO:0000256" key="1">
    <source>
        <dbReference type="ARBA" id="ARBA00004651"/>
    </source>
</evidence>
<organism evidence="9 10">
    <name type="scientific">Pinctada imbricata</name>
    <name type="common">Atlantic pearl-oyster</name>
    <name type="synonym">Pinctada martensii</name>
    <dbReference type="NCBI Taxonomy" id="66713"/>
    <lineage>
        <taxon>Eukaryota</taxon>
        <taxon>Metazoa</taxon>
        <taxon>Spiralia</taxon>
        <taxon>Lophotrochozoa</taxon>
        <taxon>Mollusca</taxon>
        <taxon>Bivalvia</taxon>
        <taxon>Autobranchia</taxon>
        <taxon>Pteriomorphia</taxon>
        <taxon>Pterioida</taxon>
        <taxon>Pterioidea</taxon>
        <taxon>Pteriidae</taxon>
        <taxon>Pinctada</taxon>
    </lineage>
</organism>
<keyword evidence="5 8" id="KW-1133">Transmembrane helix</keyword>
<keyword evidence="4 8" id="KW-0812">Transmembrane</keyword>